<sequence>MEHTYAAYMARLAELLRAAAPGAVLEIGSNLGAALLDDAPVCFDLDDGIDCAADFDRSAWSGDAWDGETADQTWGALEDPQFAYRGATMPWHAGLDYARPADQLEAGV</sequence>
<keyword evidence="2" id="KW-1185">Reference proteome</keyword>
<evidence type="ECO:0000313" key="1">
    <source>
        <dbReference type="EMBL" id="WXR76562.1"/>
    </source>
</evidence>
<name>A0ABZ2SC52_9BURK</name>
<dbReference type="EMBL" id="CP148753">
    <property type="protein sequence ID" value="WXR76562.1"/>
    <property type="molecule type" value="Genomic_DNA"/>
</dbReference>
<evidence type="ECO:0008006" key="3">
    <source>
        <dbReference type="Google" id="ProtNLM"/>
    </source>
</evidence>
<protein>
    <recommendedName>
        <fullName evidence="3">Methyltransferase</fullName>
    </recommendedName>
</protein>
<evidence type="ECO:0000313" key="2">
    <source>
        <dbReference type="Proteomes" id="UP001456224"/>
    </source>
</evidence>
<gene>
    <name evidence="1" type="ORF">WHX56_14025</name>
</gene>
<proteinExistence type="predicted"/>
<organism evidence="1 2">
    <name type="scientific">Achromobacter veterisilvae</name>
    <dbReference type="NCBI Taxonomy" id="2069367"/>
    <lineage>
        <taxon>Bacteria</taxon>
        <taxon>Pseudomonadati</taxon>
        <taxon>Pseudomonadota</taxon>
        <taxon>Betaproteobacteria</taxon>
        <taxon>Burkholderiales</taxon>
        <taxon>Alcaligenaceae</taxon>
        <taxon>Achromobacter</taxon>
    </lineage>
</organism>
<reference evidence="1 2" key="1">
    <citation type="submission" date="2024-03" db="EMBL/GenBank/DDBJ databases">
        <title>Reference genomes for the five species model microbial community.</title>
        <authorList>
            <person name="Padfield D."/>
        </authorList>
    </citation>
    <scope>NUCLEOTIDE SEQUENCE [LARGE SCALE GENOMIC DNA]</scope>
    <source>
        <strain evidence="1 2">AB1</strain>
    </source>
</reference>
<dbReference type="Proteomes" id="UP001456224">
    <property type="component" value="Chromosome"/>
</dbReference>
<accession>A0ABZ2SC52</accession>
<dbReference type="RefSeq" id="WP_338881524.1">
    <property type="nucleotide sequence ID" value="NZ_CP148753.1"/>
</dbReference>